<name>A0A2M6WJ91_9BACT</name>
<dbReference type="PANTHER" id="PTHR30027">
    <property type="entry name" value="RIBOSOMAL RNA SMALL SUBUNIT METHYLTRANSFERASE E"/>
    <property type="match status" value="1"/>
</dbReference>
<feature type="domain" description="Ribosomal RNA small subunit methyltransferase E methyltransferase" evidence="11">
    <location>
        <begin position="77"/>
        <end position="230"/>
    </location>
</feature>
<proteinExistence type="inferred from homology"/>
<keyword evidence="7 10" id="KW-0949">S-adenosyl-L-methionine</keyword>
<keyword evidence="6 10" id="KW-0808">Transferase</keyword>
<feature type="domain" description="Ribosomal RNA small subunit methyltransferase E PUA-like" evidence="12">
    <location>
        <begin position="29"/>
        <end position="56"/>
    </location>
</feature>
<dbReference type="Gene3D" id="3.40.1280.10">
    <property type="match status" value="1"/>
</dbReference>
<evidence type="ECO:0000256" key="1">
    <source>
        <dbReference type="ARBA" id="ARBA00004496"/>
    </source>
</evidence>
<dbReference type="InterPro" id="IPR015947">
    <property type="entry name" value="PUA-like_sf"/>
</dbReference>
<gene>
    <name evidence="13" type="ORF">COU08_00550</name>
</gene>
<keyword evidence="5 10" id="KW-0489">Methyltransferase</keyword>
<comment type="caution">
    <text evidence="13">The sequence shown here is derived from an EMBL/GenBank/DDBJ whole genome shotgun (WGS) entry which is preliminary data.</text>
</comment>
<dbReference type="GO" id="GO:0070475">
    <property type="term" value="P:rRNA base methylation"/>
    <property type="evidence" value="ECO:0007669"/>
    <property type="project" value="TreeGrafter"/>
</dbReference>
<keyword evidence="4 10" id="KW-0698">rRNA processing</keyword>
<dbReference type="AlphaFoldDB" id="A0A2M6WJ91"/>
<evidence type="ECO:0000256" key="4">
    <source>
        <dbReference type="ARBA" id="ARBA00022552"/>
    </source>
</evidence>
<evidence type="ECO:0000256" key="6">
    <source>
        <dbReference type="ARBA" id="ARBA00022679"/>
    </source>
</evidence>
<reference evidence="14" key="1">
    <citation type="submission" date="2017-09" db="EMBL/GenBank/DDBJ databases">
        <title>Depth-based differentiation of microbial function through sediment-hosted aquifers and enrichment of novel symbionts in the deep terrestrial subsurface.</title>
        <authorList>
            <person name="Probst A.J."/>
            <person name="Ladd B."/>
            <person name="Jarett J.K."/>
            <person name="Geller-Mcgrath D.E."/>
            <person name="Sieber C.M.K."/>
            <person name="Emerson J.B."/>
            <person name="Anantharaman K."/>
            <person name="Thomas B.C."/>
            <person name="Malmstrom R."/>
            <person name="Stieglmeier M."/>
            <person name="Klingl A."/>
            <person name="Woyke T."/>
            <person name="Ryan C.M."/>
            <person name="Banfield J.F."/>
        </authorList>
    </citation>
    <scope>NUCLEOTIDE SEQUENCE [LARGE SCALE GENOMIC DNA]</scope>
</reference>
<dbReference type="NCBIfam" id="TIGR00046">
    <property type="entry name" value="RsmE family RNA methyltransferase"/>
    <property type="match status" value="1"/>
</dbReference>
<protein>
    <recommendedName>
        <fullName evidence="10">Ribosomal RNA small subunit methyltransferase E</fullName>
        <ecNumber evidence="10">2.1.1.193</ecNumber>
    </recommendedName>
</protein>
<evidence type="ECO:0000313" key="13">
    <source>
        <dbReference type="EMBL" id="PIT92804.1"/>
    </source>
</evidence>
<dbReference type="GO" id="GO:0070042">
    <property type="term" value="F:rRNA (uridine-N3-)-methyltransferase activity"/>
    <property type="evidence" value="ECO:0007669"/>
    <property type="project" value="TreeGrafter"/>
</dbReference>
<accession>A0A2M6WJ91</accession>
<dbReference type="EC" id="2.1.1.193" evidence="10"/>
<dbReference type="SUPFAM" id="SSF88697">
    <property type="entry name" value="PUA domain-like"/>
    <property type="match status" value="1"/>
</dbReference>
<dbReference type="InterPro" id="IPR029028">
    <property type="entry name" value="Alpha/beta_knot_MTases"/>
</dbReference>
<dbReference type="SUPFAM" id="SSF75217">
    <property type="entry name" value="alpha/beta knot"/>
    <property type="match status" value="1"/>
</dbReference>
<dbReference type="Pfam" id="PF20260">
    <property type="entry name" value="PUA_4"/>
    <property type="match status" value="1"/>
</dbReference>
<dbReference type="InterPro" id="IPR046887">
    <property type="entry name" value="RsmE_PUA-like"/>
</dbReference>
<evidence type="ECO:0000256" key="7">
    <source>
        <dbReference type="ARBA" id="ARBA00022691"/>
    </source>
</evidence>
<comment type="catalytic activity">
    <reaction evidence="9 10">
        <text>uridine(1498) in 16S rRNA + S-adenosyl-L-methionine = N(3)-methyluridine(1498) in 16S rRNA + S-adenosyl-L-homocysteine + H(+)</text>
        <dbReference type="Rhea" id="RHEA:42920"/>
        <dbReference type="Rhea" id="RHEA-COMP:10283"/>
        <dbReference type="Rhea" id="RHEA-COMP:10284"/>
        <dbReference type="ChEBI" id="CHEBI:15378"/>
        <dbReference type="ChEBI" id="CHEBI:57856"/>
        <dbReference type="ChEBI" id="CHEBI:59789"/>
        <dbReference type="ChEBI" id="CHEBI:65315"/>
        <dbReference type="ChEBI" id="CHEBI:74502"/>
        <dbReference type="EC" id="2.1.1.193"/>
    </reaction>
</comment>
<dbReference type="PANTHER" id="PTHR30027:SF3">
    <property type="entry name" value="16S RRNA (URACIL(1498)-N(3))-METHYLTRANSFERASE"/>
    <property type="match status" value="1"/>
</dbReference>
<evidence type="ECO:0000256" key="2">
    <source>
        <dbReference type="ARBA" id="ARBA00005528"/>
    </source>
</evidence>
<dbReference type="PIRSF" id="PIRSF015601">
    <property type="entry name" value="MTase_slr0722"/>
    <property type="match status" value="1"/>
</dbReference>
<dbReference type="Proteomes" id="UP000228635">
    <property type="component" value="Unassembled WGS sequence"/>
</dbReference>
<dbReference type="GO" id="GO:0005737">
    <property type="term" value="C:cytoplasm"/>
    <property type="evidence" value="ECO:0007669"/>
    <property type="project" value="UniProtKB-SubCell"/>
</dbReference>
<dbReference type="CDD" id="cd18084">
    <property type="entry name" value="RsmE-like"/>
    <property type="match status" value="1"/>
</dbReference>
<dbReference type="InterPro" id="IPR046886">
    <property type="entry name" value="RsmE_MTase_dom"/>
</dbReference>
<evidence type="ECO:0000256" key="3">
    <source>
        <dbReference type="ARBA" id="ARBA00022490"/>
    </source>
</evidence>
<evidence type="ECO:0000313" key="14">
    <source>
        <dbReference type="Proteomes" id="UP000228635"/>
    </source>
</evidence>
<evidence type="ECO:0000256" key="9">
    <source>
        <dbReference type="ARBA" id="ARBA00047944"/>
    </source>
</evidence>
<dbReference type="InterPro" id="IPR029026">
    <property type="entry name" value="tRNA_m1G_MTases_N"/>
</dbReference>
<evidence type="ECO:0000256" key="5">
    <source>
        <dbReference type="ARBA" id="ARBA00022603"/>
    </source>
</evidence>
<dbReference type="EMBL" id="PFBA01000008">
    <property type="protein sequence ID" value="PIT92804.1"/>
    <property type="molecule type" value="Genomic_DNA"/>
</dbReference>
<dbReference type="InterPro" id="IPR006700">
    <property type="entry name" value="RsmE"/>
</dbReference>
<comment type="similarity">
    <text evidence="2 10">Belongs to the RNA methyltransferase RsmE family.</text>
</comment>
<evidence type="ECO:0000256" key="8">
    <source>
        <dbReference type="ARBA" id="ARBA00025699"/>
    </source>
</evidence>
<evidence type="ECO:0000259" key="12">
    <source>
        <dbReference type="Pfam" id="PF20260"/>
    </source>
</evidence>
<sequence>MKLHRFLGDYDLSGNSIFIADKEVVSQLRSVLRMRVGDIVILGDGRGREAFCRIIHYEHGGVRFAIDQVDLMPHEAAKSLTLYCAILKKENFELIVRQATEIGIARIVPVRTERTVKLNVNQERLKKITKEASEQSGRSLIPEVSSIVSFEEALQESEHCDVTVFFTPNAKLFSPELLPSRTLHSAACFIGPEGGWSPQEIQLAKDHYAVFAGLGRYTLRAETAVVAATYSLMHALAS</sequence>
<comment type="function">
    <text evidence="8 10">Specifically methylates the N3 position of the uracil ring of uridine 1498 (m3U1498) in 16S rRNA. Acts on the fully assembled 30S ribosomal subunit.</text>
</comment>
<evidence type="ECO:0000259" key="11">
    <source>
        <dbReference type="Pfam" id="PF04452"/>
    </source>
</evidence>
<keyword evidence="3 10" id="KW-0963">Cytoplasm</keyword>
<evidence type="ECO:0000256" key="10">
    <source>
        <dbReference type="PIRNR" id="PIRNR015601"/>
    </source>
</evidence>
<dbReference type="Pfam" id="PF04452">
    <property type="entry name" value="Methyltrans_RNA"/>
    <property type="match status" value="1"/>
</dbReference>
<comment type="subcellular location">
    <subcellularLocation>
        <location evidence="1 10">Cytoplasm</location>
    </subcellularLocation>
</comment>
<organism evidence="13 14">
    <name type="scientific">Candidatus Harrisonbacteria bacterium CG10_big_fil_rev_8_21_14_0_10_42_17</name>
    <dbReference type="NCBI Taxonomy" id="1974584"/>
    <lineage>
        <taxon>Bacteria</taxon>
        <taxon>Candidatus Harrisoniibacteriota</taxon>
    </lineage>
</organism>